<evidence type="ECO:0000256" key="1">
    <source>
        <dbReference type="ARBA" id="ARBA00006068"/>
    </source>
</evidence>
<keyword evidence="3" id="KW-0735">Signal-anchor</keyword>
<keyword evidence="4" id="KW-1133">Transmembrane helix</keyword>
<dbReference type="Proteomes" id="UP001335737">
    <property type="component" value="Unassembled WGS sequence"/>
</dbReference>
<comment type="similarity">
    <text evidence="1">Belongs to the LytR/CpsA/Psr (LCP) family.</text>
</comment>
<dbReference type="InterPro" id="IPR004474">
    <property type="entry name" value="LytR_CpsA_psr"/>
</dbReference>
<protein>
    <submittedName>
        <fullName evidence="6">LCP family protein</fullName>
    </submittedName>
</protein>
<sequence>MRMKRTDRKKPKRLWLKVPLIIILLLALGGGSYAFFVYNNAKQTVNDKMHEPVESIDDEVVKGKTKAQEPLNILLLGIDARSSESGRSDALMILSLNPKNDSMQLISIPRDTRTQIVGKGFEDKINHAYAFGGTGMSIASVENFLDIELDYYVRMNMDGLEELVNELGTITVNNEIAWNDGKYDFDLGPVEMDGDKTMHFVRMRKQDPNGDFGRTTRQRQVVEGIVKRGASIGSITKIDSMIDILGNNMATSMDFDDMKKLLSGYKDTRKNFISYQMTGKGTTIDGIYYLVVPEEEIEKVNGMIGEMNL</sequence>
<organism evidence="6 7">
    <name type="scientific">Virgibacillus tibetensis</name>
    <dbReference type="NCBI Taxonomy" id="3042313"/>
    <lineage>
        <taxon>Bacteria</taxon>
        <taxon>Bacillati</taxon>
        <taxon>Bacillota</taxon>
        <taxon>Bacilli</taxon>
        <taxon>Bacillales</taxon>
        <taxon>Bacillaceae</taxon>
        <taxon>Virgibacillus</taxon>
    </lineage>
</organism>
<evidence type="ECO:0000259" key="5">
    <source>
        <dbReference type="Pfam" id="PF03816"/>
    </source>
</evidence>
<dbReference type="PANTHER" id="PTHR33392">
    <property type="entry name" value="POLYISOPRENYL-TEICHOIC ACID--PEPTIDOGLYCAN TEICHOIC ACID TRANSFERASE TAGU"/>
    <property type="match status" value="1"/>
</dbReference>
<evidence type="ECO:0000313" key="7">
    <source>
        <dbReference type="Proteomes" id="UP001335737"/>
    </source>
</evidence>
<dbReference type="NCBIfam" id="TIGR00350">
    <property type="entry name" value="lytR_cpsA_psr"/>
    <property type="match status" value="1"/>
</dbReference>
<gene>
    <name evidence="6" type="ORF">QGM71_06850</name>
</gene>
<keyword evidence="4" id="KW-0472">Membrane</keyword>
<dbReference type="Pfam" id="PF03816">
    <property type="entry name" value="LytR_cpsA_psr"/>
    <property type="match status" value="1"/>
</dbReference>
<feature type="domain" description="Cell envelope-related transcriptional attenuator" evidence="5">
    <location>
        <begin position="87"/>
        <end position="228"/>
    </location>
</feature>
<keyword evidence="7" id="KW-1185">Reference proteome</keyword>
<dbReference type="InterPro" id="IPR050922">
    <property type="entry name" value="LytR/CpsA/Psr_CW_biosynth"/>
</dbReference>
<evidence type="ECO:0000313" key="6">
    <source>
        <dbReference type="EMBL" id="MEC5423219.1"/>
    </source>
</evidence>
<comment type="caution">
    <text evidence="6">The sequence shown here is derived from an EMBL/GenBank/DDBJ whole genome shotgun (WGS) entry which is preliminary data.</text>
</comment>
<reference evidence="6 7" key="1">
    <citation type="journal article" date="2024" name="Int. J. Syst. Evol. Microbiol.">
        <title>Virgibacillus tibetensis sp. nov., isolated from salt lake on the Tibetan Plateau of China.</title>
        <authorList>
            <person name="Phurbu D."/>
            <person name="Liu Z.-X."/>
            <person name="Wang R."/>
            <person name="Zheng Y.-Y."/>
            <person name="Liu H.-C."/>
            <person name="Zhou Y.-G."/>
            <person name="Yu Y.-J."/>
            <person name="Li A.-H."/>
        </authorList>
    </citation>
    <scope>NUCLEOTIDE SEQUENCE [LARGE SCALE GENOMIC DNA]</scope>
    <source>
        <strain evidence="6 7">C22-A2</strain>
    </source>
</reference>
<dbReference type="RefSeq" id="WP_327606777.1">
    <property type="nucleotide sequence ID" value="NZ_JARZFX010000002.1"/>
</dbReference>
<dbReference type="PANTHER" id="PTHR33392:SF6">
    <property type="entry name" value="POLYISOPRENYL-TEICHOIC ACID--PEPTIDOGLYCAN TEICHOIC ACID TRANSFERASE TAGU"/>
    <property type="match status" value="1"/>
</dbReference>
<evidence type="ECO:0000256" key="3">
    <source>
        <dbReference type="ARBA" id="ARBA00022968"/>
    </source>
</evidence>
<evidence type="ECO:0000256" key="2">
    <source>
        <dbReference type="ARBA" id="ARBA00022692"/>
    </source>
</evidence>
<evidence type="ECO:0000256" key="4">
    <source>
        <dbReference type="ARBA" id="ARBA00022989"/>
    </source>
</evidence>
<name>A0ABU6KEF1_9BACI</name>
<accession>A0ABU6KEF1</accession>
<proteinExistence type="inferred from homology"/>
<dbReference type="Gene3D" id="3.40.630.190">
    <property type="entry name" value="LCP protein"/>
    <property type="match status" value="1"/>
</dbReference>
<dbReference type="EMBL" id="JARZFX010000002">
    <property type="protein sequence ID" value="MEC5423219.1"/>
    <property type="molecule type" value="Genomic_DNA"/>
</dbReference>
<keyword evidence="2" id="KW-0812">Transmembrane</keyword>